<feature type="chain" id="PRO_5020323263" description="Lipoprotein" evidence="1">
    <location>
        <begin position="21"/>
        <end position="185"/>
    </location>
</feature>
<evidence type="ECO:0000313" key="3">
    <source>
        <dbReference type="Proteomes" id="UP000294752"/>
    </source>
</evidence>
<accession>A0A4R7D9D9</accession>
<sequence length="185" mass="21951">MVMYRLITLFVCIFLCSCYATKRLPDGTKVLSKKYKNIDKFDPFIYSQIDPNYFYKQVEVYKTGKSYKDVMGYWRGPSSRRLQFYDGGYIRILVDNQKESPDPDLSGKRGIIYMKNQDIRIDRDTADQDGTLQKQTLKVIVKGDKIYLVERLFGMSWGWSSNPMCYVFQKAEKVPEEWKQYKPDW</sequence>
<organism evidence="2 3">
    <name type="scientific">Sphingobacterium paludis</name>
    <dbReference type="NCBI Taxonomy" id="1476465"/>
    <lineage>
        <taxon>Bacteria</taxon>
        <taxon>Pseudomonadati</taxon>
        <taxon>Bacteroidota</taxon>
        <taxon>Sphingobacteriia</taxon>
        <taxon>Sphingobacteriales</taxon>
        <taxon>Sphingobacteriaceae</taxon>
        <taxon>Sphingobacterium</taxon>
    </lineage>
</organism>
<keyword evidence="1" id="KW-0732">Signal</keyword>
<comment type="caution">
    <text evidence="2">The sequence shown here is derived from an EMBL/GenBank/DDBJ whole genome shotgun (WGS) entry which is preliminary data.</text>
</comment>
<gene>
    <name evidence="2" type="ORF">B0I21_101521</name>
</gene>
<feature type="signal peptide" evidence="1">
    <location>
        <begin position="1"/>
        <end position="20"/>
    </location>
</feature>
<dbReference type="PROSITE" id="PS51257">
    <property type="entry name" value="PROKAR_LIPOPROTEIN"/>
    <property type="match status" value="1"/>
</dbReference>
<evidence type="ECO:0000313" key="2">
    <source>
        <dbReference type="EMBL" id="TDS17650.1"/>
    </source>
</evidence>
<protein>
    <recommendedName>
        <fullName evidence="4">Lipoprotein</fullName>
    </recommendedName>
</protein>
<dbReference type="AlphaFoldDB" id="A0A4R7D9D9"/>
<keyword evidence="3" id="KW-1185">Reference proteome</keyword>
<proteinExistence type="predicted"/>
<evidence type="ECO:0000256" key="1">
    <source>
        <dbReference type="SAM" id="SignalP"/>
    </source>
</evidence>
<name>A0A4R7D9D9_9SPHI</name>
<evidence type="ECO:0008006" key="4">
    <source>
        <dbReference type="Google" id="ProtNLM"/>
    </source>
</evidence>
<reference evidence="2 3" key="1">
    <citation type="submission" date="2019-03" db="EMBL/GenBank/DDBJ databases">
        <title>Genomic Encyclopedia of Type Strains, Phase III (KMG-III): the genomes of soil and plant-associated and newly described type strains.</title>
        <authorList>
            <person name="Whitman W."/>
        </authorList>
    </citation>
    <scope>NUCLEOTIDE SEQUENCE [LARGE SCALE GENOMIC DNA]</scope>
    <source>
        <strain evidence="2 3">CGMCC 1.12801</strain>
    </source>
</reference>
<dbReference type="EMBL" id="SNZV01000001">
    <property type="protein sequence ID" value="TDS17650.1"/>
    <property type="molecule type" value="Genomic_DNA"/>
</dbReference>
<dbReference type="Proteomes" id="UP000294752">
    <property type="component" value="Unassembled WGS sequence"/>
</dbReference>